<sequence>MATKRKRTAKKKNNDKKTYYASFALIIIILLIITAFQLGLVGEYADAGFNFLFGTSRYFTYLVLLLASFYLATHLKFPFTKRMLGYLMMQFGLLFLLHSILYLSDRQRIDSYYTFNDMLTMTREPGFDFTGGGTIGQTLFNFSATGISFFGTLLIGLIFIYLSILIVRHKSIEESLRNDFTFVIRGLTAIGAGLAALFNRIAEWFKNRPKKEKTKKTSPPKKEAEPIIESPAEEETVEKRTQKKRKSRFPKKTEEPEPDTAQLLEEAEQYEEPEVYDSEILMEEYDDTPTVDKQTQADHDLQIEEEAVEKKELEYDTPDDDLAHDVPEGETGDSEFEEFDDKELKQLIEYKLPAIDLLNDAEPTEKVSNKEVIQQGRVLEDTLKNFGVNAKVSKIRIGPAVTQFEIQPDVGVKVSKIINLQNDIALSLAAKDIRIEAPIPGKSAVGIEVPNSVVSMVTLREVLKRKSSDNPLEVALGKDISGAPIMAELNKMPHLLVAGATGSGKSVCINGIIISILMNAKPHEVKLMMIDPKMVELNVYNGIPHLLAPVVTNPQKASDALNRIVSEMERRYDLFSASHTRNIEAYNQYLVRQADDPEKVQKLPYIVVIVDELADLMMVASKDVEASITRIAQMARAAGIHLIIATQRPSVDVITGIIKANIPSRIAFSVSSQTDSRTIIDSMGAEKLLGRGDMLFLPSGRSKPIRVQGAFLDDDEVTDVVKFITDQMKANYEKSVIMNQKETVSAPVESEDELYPDAKWFVIEEQRASASLLQRQFRVGYNRAARLVDDLEANGVIGPASGSKPRSVLIENHED</sequence>
<feature type="binding site" evidence="8">
    <location>
        <begin position="499"/>
        <end position="506"/>
    </location>
    <ligand>
        <name>ATP</name>
        <dbReference type="ChEBI" id="CHEBI:30616"/>
    </ligand>
</feature>
<dbReference type="GO" id="GO:0005524">
    <property type="term" value="F:ATP binding"/>
    <property type="evidence" value="ECO:0007669"/>
    <property type="project" value="UniProtKB-UniRule"/>
</dbReference>
<accession>A0A1G8WDE1</accession>
<dbReference type="EMBL" id="FNFI01000002">
    <property type="protein sequence ID" value="SDJ76241.1"/>
    <property type="molecule type" value="Genomic_DNA"/>
</dbReference>
<feature type="transmembrane region" description="Helical" evidence="10">
    <location>
        <begin position="147"/>
        <end position="167"/>
    </location>
</feature>
<keyword evidence="6" id="KW-0238">DNA-binding</keyword>
<keyword evidence="10" id="KW-0472">Membrane</keyword>
<feature type="transmembrane region" description="Helical" evidence="10">
    <location>
        <begin position="179"/>
        <end position="198"/>
    </location>
</feature>
<dbReference type="InterPro" id="IPR036388">
    <property type="entry name" value="WH-like_DNA-bd_sf"/>
</dbReference>
<evidence type="ECO:0000256" key="8">
    <source>
        <dbReference type="PROSITE-ProRule" id="PRU00289"/>
    </source>
</evidence>
<dbReference type="SUPFAM" id="SSF46785">
    <property type="entry name" value="Winged helix' DNA-binding domain"/>
    <property type="match status" value="1"/>
</dbReference>
<dbReference type="Pfam" id="PF09397">
    <property type="entry name" value="FtsK_gamma"/>
    <property type="match status" value="1"/>
</dbReference>
<protein>
    <submittedName>
        <fullName evidence="12">DNA segregation ATPase FtsK/SpoIIIE, S-DNA-T family</fullName>
    </submittedName>
</protein>
<evidence type="ECO:0000256" key="4">
    <source>
        <dbReference type="ARBA" id="ARBA00022829"/>
    </source>
</evidence>
<feature type="transmembrane region" description="Helical" evidence="10">
    <location>
        <begin position="20"/>
        <end position="38"/>
    </location>
</feature>
<dbReference type="SMART" id="SM00382">
    <property type="entry name" value="AAA"/>
    <property type="match status" value="1"/>
</dbReference>
<dbReference type="InterPro" id="IPR041027">
    <property type="entry name" value="FtsK_alpha"/>
</dbReference>
<dbReference type="InterPro" id="IPR002543">
    <property type="entry name" value="FtsK_dom"/>
</dbReference>
<evidence type="ECO:0000313" key="13">
    <source>
        <dbReference type="Proteomes" id="UP000242700"/>
    </source>
</evidence>
<dbReference type="AlphaFoldDB" id="A0A1G8WDE1"/>
<feature type="transmembrane region" description="Helical" evidence="10">
    <location>
        <begin position="84"/>
        <end position="103"/>
    </location>
</feature>
<evidence type="ECO:0000256" key="10">
    <source>
        <dbReference type="SAM" id="Phobius"/>
    </source>
</evidence>
<evidence type="ECO:0000256" key="9">
    <source>
        <dbReference type="SAM" id="MobiDB-lite"/>
    </source>
</evidence>
<dbReference type="RefSeq" id="WP_092595428.1">
    <property type="nucleotide sequence ID" value="NZ_FNFI01000002.1"/>
</dbReference>
<keyword evidence="3 8" id="KW-0547">Nucleotide-binding</keyword>
<feature type="domain" description="FtsK" evidence="11">
    <location>
        <begin position="482"/>
        <end position="677"/>
    </location>
</feature>
<evidence type="ECO:0000256" key="5">
    <source>
        <dbReference type="ARBA" id="ARBA00022840"/>
    </source>
</evidence>
<reference evidence="13" key="1">
    <citation type="submission" date="2016-10" db="EMBL/GenBank/DDBJ databases">
        <authorList>
            <person name="Varghese N."/>
            <person name="Submissions S."/>
        </authorList>
    </citation>
    <scope>NUCLEOTIDE SEQUENCE [LARGE SCALE GENOMIC DNA]</scope>
    <source>
        <strain evidence="13">CGMCC 1.8911</strain>
    </source>
</reference>
<dbReference type="PROSITE" id="PS50901">
    <property type="entry name" value="FTSK"/>
    <property type="match status" value="1"/>
</dbReference>
<dbReference type="InterPro" id="IPR027417">
    <property type="entry name" value="P-loop_NTPase"/>
</dbReference>
<dbReference type="SMART" id="SM00843">
    <property type="entry name" value="Ftsk_gamma"/>
    <property type="match status" value="1"/>
</dbReference>
<dbReference type="STRING" id="586411.SAMN05216187_102209"/>
<evidence type="ECO:0000256" key="7">
    <source>
        <dbReference type="ARBA" id="ARBA00024986"/>
    </source>
</evidence>
<dbReference type="SUPFAM" id="SSF52540">
    <property type="entry name" value="P-loop containing nucleoside triphosphate hydrolases"/>
    <property type="match status" value="1"/>
</dbReference>
<comment type="subcellular location">
    <subcellularLocation>
        <location evidence="1">Membrane</location>
        <topology evidence="1">Multi-pass membrane protein</topology>
    </subcellularLocation>
</comment>
<keyword evidence="5 8" id="KW-0067">ATP-binding</keyword>
<feature type="region of interest" description="Disordered" evidence="9">
    <location>
        <begin position="209"/>
        <end position="272"/>
    </location>
</feature>
<dbReference type="Pfam" id="PF17854">
    <property type="entry name" value="FtsK_alpha"/>
    <property type="match status" value="1"/>
</dbReference>
<dbReference type="GO" id="GO:0016020">
    <property type="term" value="C:membrane"/>
    <property type="evidence" value="ECO:0007669"/>
    <property type="project" value="UniProtKB-SubCell"/>
</dbReference>
<dbReference type="PANTHER" id="PTHR22683">
    <property type="entry name" value="SPORULATION PROTEIN RELATED"/>
    <property type="match status" value="1"/>
</dbReference>
<evidence type="ECO:0000256" key="2">
    <source>
        <dbReference type="ARBA" id="ARBA00006474"/>
    </source>
</evidence>
<dbReference type="OrthoDB" id="9807790at2"/>
<evidence type="ECO:0000256" key="1">
    <source>
        <dbReference type="ARBA" id="ARBA00004141"/>
    </source>
</evidence>
<dbReference type="InterPro" id="IPR018541">
    <property type="entry name" value="Ftsk_gamma"/>
</dbReference>
<feature type="compositionally biased region" description="Acidic residues" evidence="9">
    <location>
        <begin position="328"/>
        <end position="338"/>
    </location>
</feature>
<dbReference type="InterPro" id="IPR036390">
    <property type="entry name" value="WH_DNA-bd_sf"/>
</dbReference>
<evidence type="ECO:0000313" key="12">
    <source>
        <dbReference type="EMBL" id="SDJ76241.1"/>
    </source>
</evidence>
<evidence type="ECO:0000259" key="11">
    <source>
        <dbReference type="PROSITE" id="PS50901"/>
    </source>
</evidence>
<feature type="region of interest" description="Disordered" evidence="9">
    <location>
        <begin position="311"/>
        <end position="338"/>
    </location>
</feature>
<keyword evidence="10" id="KW-1133">Transmembrane helix</keyword>
<proteinExistence type="inferred from homology"/>
<dbReference type="GO" id="GO:0003677">
    <property type="term" value="F:DNA binding"/>
    <property type="evidence" value="ECO:0007669"/>
    <property type="project" value="UniProtKB-KW"/>
</dbReference>
<dbReference type="InterPro" id="IPR003593">
    <property type="entry name" value="AAA+_ATPase"/>
</dbReference>
<keyword evidence="4" id="KW-0159">Chromosome partition</keyword>
<evidence type="ECO:0000256" key="3">
    <source>
        <dbReference type="ARBA" id="ARBA00022741"/>
    </source>
</evidence>
<organism evidence="12 13">
    <name type="scientific">Jeotgalicoccus aerolatus</name>
    <dbReference type="NCBI Taxonomy" id="709510"/>
    <lineage>
        <taxon>Bacteria</taxon>
        <taxon>Bacillati</taxon>
        <taxon>Bacillota</taxon>
        <taxon>Bacilli</taxon>
        <taxon>Bacillales</taxon>
        <taxon>Staphylococcaceae</taxon>
        <taxon>Jeotgalicoccus</taxon>
    </lineage>
</organism>
<feature type="compositionally biased region" description="Basic residues" evidence="9">
    <location>
        <begin position="209"/>
        <end position="219"/>
    </location>
</feature>
<dbReference type="Proteomes" id="UP000242700">
    <property type="component" value="Unassembled WGS sequence"/>
</dbReference>
<dbReference type="Gene3D" id="3.40.50.300">
    <property type="entry name" value="P-loop containing nucleotide triphosphate hydrolases"/>
    <property type="match status" value="1"/>
</dbReference>
<dbReference type="CDD" id="cd01127">
    <property type="entry name" value="TrwB_TraG_TraD_VirD4"/>
    <property type="match status" value="1"/>
</dbReference>
<dbReference type="GO" id="GO:0007059">
    <property type="term" value="P:chromosome segregation"/>
    <property type="evidence" value="ECO:0007669"/>
    <property type="project" value="UniProtKB-KW"/>
</dbReference>
<dbReference type="PANTHER" id="PTHR22683:SF41">
    <property type="entry name" value="DNA TRANSLOCASE FTSK"/>
    <property type="match status" value="1"/>
</dbReference>
<evidence type="ECO:0000256" key="6">
    <source>
        <dbReference type="ARBA" id="ARBA00023125"/>
    </source>
</evidence>
<comment type="similarity">
    <text evidence="2">Belongs to the FtsK/SpoIIIE/SftA family.</text>
</comment>
<gene>
    <name evidence="12" type="ORF">SAMN05216187_102209</name>
</gene>
<dbReference type="Gene3D" id="1.10.10.10">
    <property type="entry name" value="Winged helix-like DNA-binding domain superfamily/Winged helix DNA-binding domain"/>
    <property type="match status" value="1"/>
</dbReference>
<dbReference type="Pfam" id="PF01580">
    <property type="entry name" value="FtsK_SpoIIIE"/>
    <property type="match status" value="1"/>
</dbReference>
<keyword evidence="10" id="KW-0812">Transmembrane</keyword>
<feature type="transmembrane region" description="Helical" evidence="10">
    <location>
        <begin position="58"/>
        <end position="77"/>
    </location>
</feature>
<dbReference type="Gene3D" id="3.30.980.40">
    <property type="match status" value="1"/>
</dbReference>
<comment type="function">
    <text evidence="7">Essential cell division protein that coordinates cell division and chromosome segregation. The N-terminus is involved in assembly of the cell-division machinery. The C-terminus functions as a DNA motor that moves dsDNA in an ATP-dependent manner towards the dif recombination site, which is located within the replication terminus region. Required for activation of the Xer recombinase, allowing activation of chromosome unlinking by recombination.</text>
</comment>
<dbReference type="InterPro" id="IPR050206">
    <property type="entry name" value="FtsK/SpoIIIE/SftA"/>
</dbReference>
<feature type="compositionally biased region" description="Basic residues" evidence="9">
    <location>
        <begin position="241"/>
        <end position="250"/>
    </location>
</feature>
<name>A0A1G8WDE1_9STAP</name>